<dbReference type="SFLD" id="SFLDF00562">
    <property type="entry name" value="HemN-like__clustered_with_heat"/>
    <property type="match status" value="1"/>
</dbReference>
<comment type="caution">
    <text evidence="11">The sequence shown here is derived from an EMBL/GenBank/DDBJ whole genome shotgun (WGS) entry which is preliminary data.</text>
</comment>
<keyword evidence="9" id="KW-0963">Cytoplasm</keyword>
<gene>
    <name evidence="11" type="ORF">EV213_111127</name>
</gene>
<dbReference type="GO" id="GO:0005737">
    <property type="term" value="C:cytoplasm"/>
    <property type="evidence" value="ECO:0007669"/>
    <property type="project" value="UniProtKB-SubCell"/>
</dbReference>
<evidence type="ECO:0000256" key="8">
    <source>
        <dbReference type="ARBA" id="ARBA00023186"/>
    </source>
</evidence>
<comment type="function">
    <text evidence="9">Probably acts as a heme chaperone, transferring heme to an unknown acceptor. Binds one molecule of heme per monomer, possibly covalently. Binds 1 [4Fe-4S] cluster. The cluster is coordinated with 3 cysteines and an exchangeable S-adenosyl-L-methionine.</text>
</comment>
<keyword evidence="9" id="KW-0004">4Fe-4S</keyword>
<dbReference type="SFLD" id="SFLDF00288">
    <property type="entry name" value="HemN-like__clustered_with_nucl"/>
    <property type="match status" value="1"/>
</dbReference>
<dbReference type="Pfam" id="PF04055">
    <property type="entry name" value="Radical_SAM"/>
    <property type="match status" value="1"/>
</dbReference>
<accession>A0A4R6TXL3</accession>
<keyword evidence="8 9" id="KW-0143">Chaperone</keyword>
<evidence type="ECO:0000256" key="5">
    <source>
        <dbReference type="ARBA" id="ARBA00022723"/>
    </source>
</evidence>
<dbReference type="InterPro" id="IPR006638">
    <property type="entry name" value="Elp3/MiaA/NifB-like_rSAM"/>
</dbReference>
<keyword evidence="4 9" id="KW-0949">S-adenosyl-L-methionine</keyword>
<evidence type="ECO:0000256" key="4">
    <source>
        <dbReference type="ARBA" id="ARBA00022691"/>
    </source>
</evidence>
<dbReference type="AlphaFoldDB" id="A0A4R6TXL3"/>
<dbReference type="InterPro" id="IPR058240">
    <property type="entry name" value="rSAM_sf"/>
</dbReference>
<evidence type="ECO:0000256" key="3">
    <source>
        <dbReference type="ARBA" id="ARBA00022617"/>
    </source>
</evidence>
<sequence length="382" mass="43284">MKAIYLHIPFCEQICHYCDFSKVFIENQPVDRYLQALEREVELTLDKHPQLEGIQSIFIGGGTPTALNHEQLSKLLRFIEKTLLPLASDELEYTIEANPNDLNQPTLELLKQGGANRLSIGQQAFQSELLERLGRTHGPDTLDQVIPIARNVGFTNLSVDLMFGLPGQTQADWENSLKRATSLGIEHVSAYSLIIEPKTVFYNLHKRGRLPLPVEDEDAKMYESLIVHMQNEGLMQYEISNFARPGFESKHNLTYWDNEEYIGAGAGAHGYIDGYRTVNTRPIGKYIDAVEAGQPHLEHHLVTTQEKMEEELFLGLRKNDGVSLPHFVKKFGMPLPKAFMETIQQLKTKELLSEEDGQLRLTELGRPLGNEVFQAFLGLEVN</sequence>
<proteinExistence type="inferred from homology"/>
<dbReference type="Pfam" id="PF06969">
    <property type="entry name" value="HemN_C"/>
    <property type="match status" value="1"/>
</dbReference>
<dbReference type="GO" id="GO:0004109">
    <property type="term" value="F:coproporphyrinogen oxidase activity"/>
    <property type="evidence" value="ECO:0007669"/>
    <property type="project" value="InterPro"/>
</dbReference>
<dbReference type="GO" id="GO:0051539">
    <property type="term" value="F:4 iron, 4 sulfur cluster binding"/>
    <property type="evidence" value="ECO:0007669"/>
    <property type="project" value="UniProtKB-UniRule"/>
</dbReference>
<dbReference type="EMBL" id="SNYJ01000011">
    <property type="protein sequence ID" value="TDQ38046.1"/>
    <property type="molecule type" value="Genomic_DNA"/>
</dbReference>
<dbReference type="PANTHER" id="PTHR13932">
    <property type="entry name" value="COPROPORPHYRINIGEN III OXIDASE"/>
    <property type="match status" value="1"/>
</dbReference>
<evidence type="ECO:0000313" key="12">
    <source>
        <dbReference type="Proteomes" id="UP000295632"/>
    </source>
</evidence>
<organism evidence="11 12">
    <name type="scientific">Aureibacillus halotolerans</name>
    <dbReference type="NCBI Taxonomy" id="1508390"/>
    <lineage>
        <taxon>Bacteria</taxon>
        <taxon>Bacillati</taxon>
        <taxon>Bacillota</taxon>
        <taxon>Bacilli</taxon>
        <taxon>Bacillales</taxon>
        <taxon>Bacillaceae</taxon>
        <taxon>Aureibacillus</taxon>
    </lineage>
</organism>
<dbReference type="Proteomes" id="UP000295632">
    <property type="component" value="Unassembled WGS sequence"/>
</dbReference>
<feature type="domain" description="Radical SAM core" evidence="10">
    <location>
        <begin position="1"/>
        <end position="232"/>
    </location>
</feature>
<dbReference type="SFLD" id="SFLDG01082">
    <property type="entry name" value="B12-binding_domain_containing"/>
    <property type="match status" value="1"/>
</dbReference>
<reference evidence="11 12" key="1">
    <citation type="submission" date="2019-03" db="EMBL/GenBank/DDBJ databases">
        <title>Genomic Encyclopedia of Type Strains, Phase IV (KMG-IV): sequencing the most valuable type-strain genomes for metagenomic binning, comparative biology and taxonomic classification.</title>
        <authorList>
            <person name="Goeker M."/>
        </authorList>
    </citation>
    <scope>NUCLEOTIDE SEQUENCE [LARGE SCALE GENOMIC DNA]</scope>
    <source>
        <strain evidence="11 12">DSM 28697</strain>
    </source>
</reference>
<evidence type="ECO:0000256" key="6">
    <source>
        <dbReference type="ARBA" id="ARBA00023004"/>
    </source>
</evidence>
<evidence type="ECO:0000256" key="7">
    <source>
        <dbReference type="ARBA" id="ARBA00023014"/>
    </source>
</evidence>
<dbReference type="InterPro" id="IPR034505">
    <property type="entry name" value="Coproporphyrinogen-III_oxidase"/>
</dbReference>
<dbReference type="PANTHER" id="PTHR13932:SF5">
    <property type="entry name" value="RADICAL S-ADENOSYL METHIONINE DOMAIN-CONTAINING PROTEIN 1, MITOCHONDRIAL"/>
    <property type="match status" value="1"/>
</dbReference>
<name>A0A4R6TXL3_9BACI</name>
<dbReference type="OrthoDB" id="9808022at2"/>
<keyword evidence="6 9" id="KW-0408">Iron</keyword>
<keyword evidence="5 9" id="KW-0479">Metal-binding</keyword>
<dbReference type="RefSeq" id="WP_133581089.1">
    <property type="nucleotide sequence ID" value="NZ_SNYJ01000011.1"/>
</dbReference>
<keyword evidence="3 9" id="KW-0349">Heme</keyword>
<protein>
    <recommendedName>
        <fullName evidence="2 9">Heme chaperone HemW</fullName>
    </recommendedName>
</protein>
<dbReference type="SFLD" id="SFLDS00029">
    <property type="entry name" value="Radical_SAM"/>
    <property type="match status" value="1"/>
</dbReference>
<dbReference type="SUPFAM" id="SSF102114">
    <property type="entry name" value="Radical SAM enzymes"/>
    <property type="match status" value="1"/>
</dbReference>
<dbReference type="SMART" id="SM00729">
    <property type="entry name" value="Elp3"/>
    <property type="match status" value="1"/>
</dbReference>
<dbReference type="Gene3D" id="3.20.20.70">
    <property type="entry name" value="Aldolase class I"/>
    <property type="match status" value="1"/>
</dbReference>
<dbReference type="NCBIfam" id="TIGR00539">
    <property type="entry name" value="hemN_rel"/>
    <property type="match status" value="1"/>
</dbReference>
<dbReference type="InterPro" id="IPR010723">
    <property type="entry name" value="HemN_C"/>
</dbReference>
<dbReference type="InterPro" id="IPR013785">
    <property type="entry name" value="Aldolase_TIM"/>
</dbReference>
<dbReference type="PROSITE" id="PS51918">
    <property type="entry name" value="RADICAL_SAM"/>
    <property type="match status" value="1"/>
</dbReference>
<evidence type="ECO:0000256" key="2">
    <source>
        <dbReference type="ARBA" id="ARBA00017228"/>
    </source>
</evidence>
<keyword evidence="7 9" id="KW-0411">Iron-sulfur</keyword>
<dbReference type="SFLD" id="SFLDG01065">
    <property type="entry name" value="anaerobic_coproporphyrinogen-I"/>
    <property type="match status" value="1"/>
</dbReference>
<dbReference type="InterPro" id="IPR007197">
    <property type="entry name" value="rSAM"/>
</dbReference>
<dbReference type="GO" id="GO:0006779">
    <property type="term" value="P:porphyrin-containing compound biosynthetic process"/>
    <property type="evidence" value="ECO:0007669"/>
    <property type="project" value="InterPro"/>
</dbReference>
<comment type="similarity">
    <text evidence="1">Belongs to the anaerobic coproporphyrinogen-III oxidase family. HemW subfamily.</text>
</comment>
<dbReference type="GO" id="GO:0046872">
    <property type="term" value="F:metal ion binding"/>
    <property type="evidence" value="ECO:0007669"/>
    <property type="project" value="UniProtKB-UniRule"/>
</dbReference>
<evidence type="ECO:0000313" key="11">
    <source>
        <dbReference type="EMBL" id="TDQ38046.1"/>
    </source>
</evidence>
<evidence type="ECO:0000259" key="10">
    <source>
        <dbReference type="PROSITE" id="PS51918"/>
    </source>
</evidence>
<evidence type="ECO:0000256" key="9">
    <source>
        <dbReference type="RuleBase" id="RU364116"/>
    </source>
</evidence>
<dbReference type="InterPro" id="IPR004559">
    <property type="entry name" value="HemW-like"/>
</dbReference>
<keyword evidence="12" id="KW-1185">Reference proteome</keyword>
<evidence type="ECO:0000256" key="1">
    <source>
        <dbReference type="ARBA" id="ARBA00006100"/>
    </source>
</evidence>
<comment type="subcellular location">
    <subcellularLocation>
        <location evidence="9">Cytoplasm</location>
    </subcellularLocation>
</comment>